<protein>
    <submittedName>
        <fullName evidence="1">Myosin motor domain-containing protein</fullName>
    </submittedName>
</protein>
<name>A0A0R3RCJ1_9BILA</name>
<proteinExistence type="predicted"/>
<dbReference type="AlphaFoldDB" id="A0A0R3RCJ1"/>
<evidence type="ECO:0000313" key="1">
    <source>
        <dbReference type="WBParaSite" id="BTMF_0001776201-mRNA-1"/>
    </source>
</evidence>
<accession>A0A0R3RCJ1</accession>
<organism evidence="1">
    <name type="scientific">Brugia timori</name>
    <dbReference type="NCBI Taxonomy" id="42155"/>
    <lineage>
        <taxon>Eukaryota</taxon>
        <taxon>Metazoa</taxon>
        <taxon>Ecdysozoa</taxon>
        <taxon>Nematoda</taxon>
        <taxon>Chromadorea</taxon>
        <taxon>Rhabditida</taxon>
        <taxon>Spirurina</taxon>
        <taxon>Spiruromorpha</taxon>
        <taxon>Filarioidea</taxon>
        <taxon>Onchocercidae</taxon>
        <taxon>Brugia</taxon>
    </lineage>
</organism>
<dbReference type="WBParaSite" id="BTMF_0001776201-mRNA-1">
    <property type="protein sequence ID" value="BTMF_0001776201-mRNA-1"/>
    <property type="gene ID" value="BTMF_0001776201"/>
</dbReference>
<sequence length="36" mass="4282">LIVLSSSEIMMAIESTQKLERYYNNLLLIKIYTHPR</sequence>
<reference evidence="1" key="1">
    <citation type="submission" date="2017-02" db="UniProtKB">
        <authorList>
            <consortium name="WormBaseParasite"/>
        </authorList>
    </citation>
    <scope>IDENTIFICATION</scope>
</reference>